<name>A0A7W6J429_9HYPH</name>
<evidence type="ECO:0000313" key="3">
    <source>
        <dbReference type="Proteomes" id="UP000528286"/>
    </source>
</evidence>
<reference evidence="2 3" key="1">
    <citation type="submission" date="2020-08" db="EMBL/GenBank/DDBJ databases">
        <title>Genomic Encyclopedia of Type Strains, Phase IV (KMG-IV): sequencing the most valuable type-strain genomes for metagenomic binning, comparative biology and taxonomic classification.</title>
        <authorList>
            <person name="Goeker M."/>
        </authorList>
    </citation>
    <scope>NUCLEOTIDE SEQUENCE [LARGE SCALE GENOMIC DNA]</scope>
    <source>
        <strain evidence="2 3">DSM 29853</strain>
    </source>
</reference>
<evidence type="ECO:0000313" key="2">
    <source>
        <dbReference type="EMBL" id="MBB4064429.1"/>
    </source>
</evidence>
<comment type="caution">
    <text evidence="2">The sequence shown here is derived from an EMBL/GenBank/DDBJ whole genome shotgun (WGS) entry which is preliminary data.</text>
</comment>
<sequence>MLVGLKASLALSLTGCATDGLDLFGSAKPDRSVATASVAGARSTDAISDEVTVKNAVTSADVARIGSNPIPWANASTGSAGVITTVLEENANGTHCRQFRTTRHSYMGIAKFFGRTCMESNGNWQLLSFQEEG</sequence>
<protein>
    <recommendedName>
        <fullName evidence="1">Surface antigen domain-containing protein</fullName>
    </recommendedName>
</protein>
<accession>A0A7W6J429</accession>
<keyword evidence="3" id="KW-1185">Reference proteome</keyword>
<organism evidence="2 3">
    <name type="scientific">Gellertiella hungarica</name>
    <dbReference type="NCBI Taxonomy" id="1572859"/>
    <lineage>
        <taxon>Bacteria</taxon>
        <taxon>Pseudomonadati</taxon>
        <taxon>Pseudomonadota</taxon>
        <taxon>Alphaproteobacteria</taxon>
        <taxon>Hyphomicrobiales</taxon>
        <taxon>Rhizobiaceae</taxon>
        <taxon>Gellertiella</taxon>
    </lineage>
</organism>
<dbReference type="EMBL" id="JACIEZ010000002">
    <property type="protein sequence ID" value="MBB4064429.1"/>
    <property type="molecule type" value="Genomic_DNA"/>
</dbReference>
<dbReference type="Proteomes" id="UP000528286">
    <property type="component" value="Unassembled WGS sequence"/>
</dbReference>
<gene>
    <name evidence="2" type="ORF">GGR23_001606</name>
</gene>
<dbReference type="AlphaFoldDB" id="A0A7W6J429"/>
<dbReference type="InterPro" id="IPR032635">
    <property type="entry name" value="Anti_2"/>
</dbReference>
<feature type="domain" description="Surface antigen" evidence="1">
    <location>
        <begin position="20"/>
        <end position="130"/>
    </location>
</feature>
<proteinExistence type="predicted"/>
<evidence type="ECO:0000259" key="1">
    <source>
        <dbReference type="Pfam" id="PF16998"/>
    </source>
</evidence>
<dbReference type="RefSeq" id="WP_183365651.1">
    <property type="nucleotide sequence ID" value="NZ_JACIEZ010000002.1"/>
</dbReference>
<dbReference type="Pfam" id="PF16998">
    <property type="entry name" value="17kDa_Anti_2"/>
    <property type="match status" value="1"/>
</dbReference>